<gene>
    <name evidence="1" type="ORF">METZ01_LOCUS447310</name>
</gene>
<organism evidence="1">
    <name type="scientific">marine metagenome</name>
    <dbReference type="NCBI Taxonomy" id="408172"/>
    <lineage>
        <taxon>unclassified sequences</taxon>
        <taxon>metagenomes</taxon>
        <taxon>ecological metagenomes</taxon>
    </lineage>
</organism>
<feature type="non-terminal residue" evidence="1">
    <location>
        <position position="1"/>
    </location>
</feature>
<reference evidence="1" key="1">
    <citation type="submission" date="2018-05" db="EMBL/GenBank/DDBJ databases">
        <authorList>
            <person name="Lanie J.A."/>
            <person name="Ng W.-L."/>
            <person name="Kazmierczak K.M."/>
            <person name="Andrzejewski T.M."/>
            <person name="Davidsen T.M."/>
            <person name="Wayne K.J."/>
            <person name="Tettelin H."/>
            <person name="Glass J.I."/>
            <person name="Rusch D."/>
            <person name="Podicherti R."/>
            <person name="Tsui H.-C.T."/>
            <person name="Winkler M.E."/>
        </authorList>
    </citation>
    <scope>NUCLEOTIDE SEQUENCE</scope>
</reference>
<sequence>VFLFTKYKIYFKHSQRDHDLTQTNVDPILGSVFIFVRSLIKIKIQKELLINKLFEFNQ</sequence>
<dbReference type="AlphaFoldDB" id="A0A382ZG02"/>
<proteinExistence type="predicted"/>
<protein>
    <submittedName>
        <fullName evidence="1">Uncharacterized protein</fullName>
    </submittedName>
</protein>
<accession>A0A382ZG02</accession>
<dbReference type="EMBL" id="UINC01183614">
    <property type="protein sequence ID" value="SVD94456.1"/>
    <property type="molecule type" value="Genomic_DNA"/>
</dbReference>
<evidence type="ECO:0000313" key="1">
    <source>
        <dbReference type="EMBL" id="SVD94456.1"/>
    </source>
</evidence>
<name>A0A382ZG02_9ZZZZ</name>